<dbReference type="InterPro" id="IPR050654">
    <property type="entry name" value="AChE-related_enzymes"/>
</dbReference>
<name>U4LFU9_PYROM</name>
<evidence type="ECO:0000313" key="5">
    <source>
        <dbReference type="EMBL" id="CCX14327.1"/>
    </source>
</evidence>
<dbReference type="eggNOG" id="KOG4389">
    <property type="taxonomic scope" value="Eukaryota"/>
</dbReference>
<dbReference type="PROSITE" id="PS00122">
    <property type="entry name" value="CARBOXYLESTERASE_B_1"/>
    <property type="match status" value="1"/>
</dbReference>
<dbReference type="EC" id="3.1.1.-" evidence="3"/>
<dbReference type="ESTHER" id="pyrom-u4lfu9">
    <property type="family name" value="Fungal_carboxylesterase_lipase"/>
</dbReference>
<dbReference type="InterPro" id="IPR019826">
    <property type="entry name" value="Carboxylesterase_B_AS"/>
</dbReference>
<keyword evidence="6" id="KW-1185">Reference proteome</keyword>
<evidence type="ECO:0000313" key="6">
    <source>
        <dbReference type="Proteomes" id="UP000018144"/>
    </source>
</evidence>
<dbReference type="EMBL" id="HF935952">
    <property type="protein sequence ID" value="CCX14327.1"/>
    <property type="molecule type" value="Genomic_DNA"/>
</dbReference>
<gene>
    <name evidence="5" type="ORF">PCON_13920</name>
</gene>
<feature type="signal peptide" evidence="3">
    <location>
        <begin position="1"/>
        <end position="16"/>
    </location>
</feature>
<feature type="chain" id="PRO_5005147614" description="Carboxylic ester hydrolase" evidence="3">
    <location>
        <begin position="17"/>
        <end position="527"/>
    </location>
</feature>
<dbReference type="Gene3D" id="3.40.50.1820">
    <property type="entry name" value="alpha/beta hydrolase"/>
    <property type="match status" value="1"/>
</dbReference>
<feature type="domain" description="Carboxylesterase type B" evidence="4">
    <location>
        <begin position="34"/>
        <end position="507"/>
    </location>
</feature>
<dbReference type="STRING" id="1076935.U4LFU9"/>
<evidence type="ECO:0000259" key="4">
    <source>
        <dbReference type="Pfam" id="PF00135"/>
    </source>
</evidence>
<dbReference type="InterPro" id="IPR002018">
    <property type="entry name" value="CarbesteraseB"/>
</dbReference>
<dbReference type="Proteomes" id="UP000018144">
    <property type="component" value="Unassembled WGS sequence"/>
</dbReference>
<sequence length="527" mass="57451">MKHHLLFLAGTAAATTLKIDPIVQVPFTSASYSGVYLPTFKQDAFLGINFAPEPRRFTPATLATPSGHTDAKKYGNSCPAYGGDTDYIKGISEMKEDCLNLNIVRPSGIHGNLPVMVWIYGGGWQMGSNADPRYNLSYIVEQSVLSGKPVIGVSINYRLAGFGFLYSQEVANSGNTNLGLRDQRTALQWIQKYIRSFGGDPRKVTIWGESAGGYSVGNHLLAYGGKDEGLFRSAILQSGTAVGPPVNDSRWYQPLYNKVTAAVGCSEAFDTLECLRGIPYDAMYKALNVGPEWFATVDGDMIRSWPTTAEHAGKMVKVPLLLGSNTDEGTSFGSKGINTDEQAVAALISSKRWLMTKSQAAHLWSLYSTNPALGCPYGTGNATFSENGLQYKRYSSVSGDLSMDAPRRLLAETASGLGSPVFSYRFDANLPNNTKAIGVGHFQDVPFVFSNPVQTFAPLGNDTARLALAHKMARFWTAFAHDGNPGAEWPAYTKEKPQNMVLRTDKSYVEADTYRVTAMKYINSMLR</sequence>
<dbReference type="Pfam" id="PF00135">
    <property type="entry name" value="COesterase"/>
    <property type="match status" value="1"/>
</dbReference>
<dbReference type="InterPro" id="IPR029058">
    <property type="entry name" value="AB_hydrolase_fold"/>
</dbReference>
<dbReference type="GO" id="GO:0052689">
    <property type="term" value="F:carboxylic ester hydrolase activity"/>
    <property type="evidence" value="ECO:0007669"/>
    <property type="project" value="TreeGrafter"/>
</dbReference>
<comment type="similarity">
    <text evidence="1 3">Belongs to the type-B carboxylesterase/lipase family.</text>
</comment>
<dbReference type="SUPFAM" id="SSF53474">
    <property type="entry name" value="alpha/beta-Hydrolases"/>
    <property type="match status" value="1"/>
</dbReference>
<evidence type="ECO:0000256" key="3">
    <source>
        <dbReference type="RuleBase" id="RU361235"/>
    </source>
</evidence>
<keyword evidence="3" id="KW-0732">Signal</keyword>
<dbReference type="PANTHER" id="PTHR43918:SF4">
    <property type="entry name" value="CARBOXYLIC ESTER HYDROLASE"/>
    <property type="match status" value="1"/>
</dbReference>
<proteinExistence type="inferred from homology"/>
<accession>U4LFU9</accession>
<dbReference type="OMA" id="EYGYDCP"/>
<organism evidence="5 6">
    <name type="scientific">Pyronema omphalodes (strain CBS 100304)</name>
    <name type="common">Pyronema confluens</name>
    <dbReference type="NCBI Taxonomy" id="1076935"/>
    <lineage>
        <taxon>Eukaryota</taxon>
        <taxon>Fungi</taxon>
        <taxon>Dikarya</taxon>
        <taxon>Ascomycota</taxon>
        <taxon>Pezizomycotina</taxon>
        <taxon>Pezizomycetes</taxon>
        <taxon>Pezizales</taxon>
        <taxon>Pyronemataceae</taxon>
        <taxon>Pyronema</taxon>
    </lineage>
</organism>
<evidence type="ECO:0000256" key="1">
    <source>
        <dbReference type="ARBA" id="ARBA00005964"/>
    </source>
</evidence>
<dbReference type="OrthoDB" id="408631at2759"/>
<reference evidence="5 6" key="1">
    <citation type="journal article" date="2013" name="PLoS Genet.">
        <title>The genome and development-dependent transcriptomes of Pyronema confluens: a window into fungal evolution.</title>
        <authorList>
            <person name="Traeger S."/>
            <person name="Altegoer F."/>
            <person name="Freitag M."/>
            <person name="Gabaldon T."/>
            <person name="Kempken F."/>
            <person name="Kumar A."/>
            <person name="Marcet-Houben M."/>
            <person name="Poggeler S."/>
            <person name="Stajich J.E."/>
            <person name="Nowrousian M."/>
        </authorList>
    </citation>
    <scope>NUCLEOTIDE SEQUENCE [LARGE SCALE GENOMIC DNA]</scope>
    <source>
        <strain evidence="6">CBS 100304</strain>
        <tissue evidence="5">Vegetative mycelium</tissue>
    </source>
</reference>
<evidence type="ECO:0000256" key="2">
    <source>
        <dbReference type="ARBA" id="ARBA00022801"/>
    </source>
</evidence>
<keyword evidence="2 3" id="KW-0378">Hydrolase</keyword>
<dbReference type="PANTHER" id="PTHR43918">
    <property type="entry name" value="ACETYLCHOLINESTERASE"/>
    <property type="match status" value="1"/>
</dbReference>
<dbReference type="AlphaFoldDB" id="U4LFU9"/>
<protein>
    <recommendedName>
        <fullName evidence="3">Carboxylic ester hydrolase</fullName>
        <ecNumber evidence="3">3.1.1.-</ecNumber>
    </recommendedName>
</protein>